<dbReference type="Gene3D" id="3.40.50.300">
    <property type="entry name" value="P-loop containing nucleotide triphosphate hydrolases"/>
    <property type="match status" value="1"/>
</dbReference>
<evidence type="ECO:0000259" key="3">
    <source>
        <dbReference type="Pfam" id="PF00685"/>
    </source>
</evidence>
<accession>D9SDV6</accession>
<dbReference type="OrthoDB" id="9804504at2"/>
<keyword evidence="2 4" id="KW-0808">Transferase</keyword>
<evidence type="ECO:0000313" key="4">
    <source>
        <dbReference type="EMBL" id="ADL54863.1"/>
    </source>
</evidence>
<proteinExistence type="inferred from homology"/>
<name>D9SDV6_GALCS</name>
<dbReference type="HOGENOM" id="CLU_027239_4_1_4"/>
<organism evidence="4 5">
    <name type="scientific">Gallionella capsiferriformans (strain ES-2)</name>
    <name type="common">Gallionella ferruginea capsiferriformans (strain ES-2)</name>
    <dbReference type="NCBI Taxonomy" id="395494"/>
    <lineage>
        <taxon>Bacteria</taxon>
        <taxon>Pseudomonadati</taxon>
        <taxon>Pseudomonadota</taxon>
        <taxon>Betaproteobacteria</taxon>
        <taxon>Nitrosomonadales</taxon>
        <taxon>Gallionellaceae</taxon>
        <taxon>Gallionella</taxon>
    </lineage>
</organism>
<keyword evidence="5" id="KW-1185">Reference proteome</keyword>
<reference evidence="4 5" key="1">
    <citation type="submission" date="2010-08" db="EMBL/GenBank/DDBJ databases">
        <title>Complete sequence of Gallionella capsiferriformans ES-2.</title>
        <authorList>
            <consortium name="US DOE Joint Genome Institute"/>
            <person name="Lucas S."/>
            <person name="Copeland A."/>
            <person name="Lapidus A."/>
            <person name="Cheng J.-F."/>
            <person name="Bruce D."/>
            <person name="Goodwin L."/>
            <person name="Pitluck S."/>
            <person name="Chertkov O."/>
            <person name="Davenport K.W."/>
            <person name="Detter J.C."/>
            <person name="Han C."/>
            <person name="Tapia R."/>
            <person name="Land M."/>
            <person name="Hauser L."/>
            <person name="Chang Y.-J."/>
            <person name="Jeffries C."/>
            <person name="Kyrpides N."/>
            <person name="Ivanova N."/>
            <person name="Mikhailova N."/>
            <person name="Shelobolina E.S."/>
            <person name="Picardal F."/>
            <person name="Roden E."/>
            <person name="Emerson D."/>
            <person name="Woyke T."/>
        </authorList>
    </citation>
    <scope>NUCLEOTIDE SEQUENCE [LARGE SCALE GENOMIC DNA]</scope>
    <source>
        <strain evidence="4 5">ES-2</strain>
    </source>
</reference>
<evidence type="ECO:0000256" key="2">
    <source>
        <dbReference type="ARBA" id="ARBA00022679"/>
    </source>
</evidence>
<gene>
    <name evidence="4" type="ordered locus">Galf_0827</name>
</gene>
<evidence type="ECO:0000256" key="1">
    <source>
        <dbReference type="ARBA" id="ARBA00005771"/>
    </source>
</evidence>
<dbReference type="STRING" id="395494.Galf_0827"/>
<comment type="similarity">
    <text evidence="1">Belongs to the sulfotransferase 1 family.</text>
</comment>
<dbReference type="KEGG" id="gca:Galf_0827"/>
<dbReference type="Pfam" id="PF00685">
    <property type="entry name" value="Sulfotransfer_1"/>
    <property type="match status" value="1"/>
</dbReference>
<dbReference type="Proteomes" id="UP000001235">
    <property type="component" value="Chromosome"/>
</dbReference>
<dbReference type="AlphaFoldDB" id="D9SDV6"/>
<dbReference type="InterPro" id="IPR000863">
    <property type="entry name" value="Sulfotransferase_dom"/>
</dbReference>
<evidence type="ECO:0000313" key="5">
    <source>
        <dbReference type="Proteomes" id="UP000001235"/>
    </source>
</evidence>
<dbReference type="SUPFAM" id="SSF52540">
    <property type="entry name" value="P-loop containing nucleoside triphosphate hydrolases"/>
    <property type="match status" value="1"/>
</dbReference>
<dbReference type="eggNOG" id="ENOG502ZB7Q">
    <property type="taxonomic scope" value="Bacteria"/>
</dbReference>
<dbReference type="InterPro" id="IPR027417">
    <property type="entry name" value="P-loop_NTPase"/>
</dbReference>
<dbReference type="GO" id="GO:0008146">
    <property type="term" value="F:sulfotransferase activity"/>
    <property type="evidence" value="ECO:0007669"/>
    <property type="project" value="InterPro"/>
</dbReference>
<feature type="domain" description="Sulfotransferase" evidence="3">
    <location>
        <begin position="9"/>
        <end position="280"/>
    </location>
</feature>
<protein>
    <submittedName>
        <fullName evidence="4">Sulfotransferase</fullName>
    </submittedName>
</protein>
<dbReference type="EMBL" id="CP002159">
    <property type="protein sequence ID" value="ADL54863.1"/>
    <property type="molecule type" value="Genomic_DNA"/>
</dbReference>
<dbReference type="PANTHER" id="PTHR11783">
    <property type="entry name" value="SULFOTRANSFERASE SULT"/>
    <property type="match status" value="1"/>
</dbReference>
<dbReference type="RefSeq" id="WP_013292804.1">
    <property type="nucleotide sequence ID" value="NC_014394.1"/>
</dbReference>
<sequence>MNPVNGIYWLASYPKSGNTWLRIFLCNLQKDQDMPVDINDRDDFTSAIASSRNWLDEVLGFDTADLDSAEIEYLRPEIYRWAALHEKKISYHKIHDAYTYTTANEPLVSMEATLGALYILRNPLDVASSAANHWNCSIDHAIVNMGNPDTRFARSRKKMAAQLEQRLLNWSGHVLSWADAPGLNCLTIRYEDMLQDPLNTFSRAAAFLQMPKDPQRIEKAIRFSAFSELSRQEAEKGFYERPQHTARFFQQGKSGGWREQLTAEQVARIVAEHGEVMRRFGYLDERGEPV</sequence>